<dbReference type="CDD" id="cd09128">
    <property type="entry name" value="PLDc_unchar1_2"/>
    <property type="match status" value="1"/>
</dbReference>
<evidence type="ECO:0000256" key="6">
    <source>
        <dbReference type="ARBA" id="ARBA00023098"/>
    </source>
</evidence>
<evidence type="ECO:0000256" key="2">
    <source>
        <dbReference type="ARBA" id="ARBA00008664"/>
    </source>
</evidence>
<dbReference type="InterPro" id="IPR051406">
    <property type="entry name" value="PLD_domain"/>
</dbReference>
<dbReference type="EMBL" id="CP132942">
    <property type="protein sequence ID" value="XCB34863.1"/>
    <property type="molecule type" value="Genomic_DNA"/>
</dbReference>
<gene>
    <name evidence="8" type="ORF">RBB77_08195</name>
</gene>
<protein>
    <recommendedName>
        <fullName evidence="3">phospholipase D</fullName>
        <ecNumber evidence="3">3.1.4.4</ecNumber>
    </recommendedName>
</protein>
<accession>A0AAU7ZV84</accession>
<dbReference type="SUPFAM" id="SSF56024">
    <property type="entry name" value="Phospholipase D/nuclease"/>
    <property type="match status" value="2"/>
</dbReference>
<reference evidence="8" key="2">
    <citation type="journal article" date="2024" name="Environ. Microbiol.">
        <title>Genome analysis and description of Tunturibacter gen. nov. expands the diversity of Terriglobia in tundra soils.</title>
        <authorList>
            <person name="Messyasz A."/>
            <person name="Mannisto M.K."/>
            <person name="Kerkhof L.J."/>
            <person name="Haggblom M.M."/>
        </authorList>
    </citation>
    <scope>NUCLEOTIDE SEQUENCE</scope>
    <source>
        <strain evidence="8">X5P6</strain>
    </source>
</reference>
<evidence type="ECO:0000256" key="4">
    <source>
        <dbReference type="ARBA" id="ARBA00022801"/>
    </source>
</evidence>
<evidence type="ECO:0000256" key="3">
    <source>
        <dbReference type="ARBA" id="ARBA00012027"/>
    </source>
</evidence>
<dbReference type="AlphaFoldDB" id="A0AAU7ZV84"/>
<evidence type="ECO:0000313" key="8">
    <source>
        <dbReference type="EMBL" id="XCB34863.1"/>
    </source>
</evidence>
<feature type="domain" description="PLD phosphodiesterase" evidence="7">
    <location>
        <begin position="88"/>
        <end position="115"/>
    </location>
</feature>
<name>A0AAU7ZV84_9BACT</name>
<keyword evidence="5" id="KW-0442">Lipid degradation</keyword>
<dbReference type="KEGG" id="tpsc:RBB77_08195"/>
<dbReference type="RefSeq" id="WP_353066381.1">
    <property type="nucleotide sequence ID" value="NZ_CP132942.1"/>
</dbReference>
<evidence type="ECO:0000256" key="5">
    <source>
        <dbReference type="ARBA" id="ARBA00022963"/>
    </source>
</evidence>
<dbReference type="InterPro" id="IPR001736">
    <property type="entry name" value="PLipase_D/transphosphatidylase"/>
</dbReference>
<dbReference type="PANTHER" id="PTHR43856:SF1">
    <property type="entry name" value="MITOCHONDRIAL CARDIOLIPIN HYDROLASE"/>
    <property type="match status" value="1"/>
</dbReference>
<dbReference type="PANTHER" id="PTHR43856">
    <property type="entry name" value="CARDIOLIPIN HYDROLASE"/>
    <property type="match status" value="1"/>
</dbReference>
<dbReference type="Gene3D" id="3.30.870.10">
    <property type="entry name" value="Endonuclease Chain A"/>
    <property type="match status" value="2"/>
</dbReference>
<evidence type="ECO:0000256" key="1">
    <source>
        <dbReference type="ARBA" id="ARBA00000798"/>
    </source>
</evidence>
<organism evidence="8">
    <name type="scientific">Tunturiibacter psychrotolerans</name>
    <dbReference type="NCBI Taxonomy" id="3069686"/>
    <lineage>
        <taxon>Bacteria</taxon>
        <taxon>Pseudomonadati</taxon>
        <taxon>Acidobacteriota</taxon>
        <taxon>Terriglobia</taxon>
        <taxon>Terriglobales</taxon>
        <taxon>Acidobacteriaceae</taxon>
        <taxon>Tunturiibacter</taxon>
    </lineage>
</organism>
<dbReference type="PROSITE" id="PS50035">
    <property type="entry name" value="PLD"/>
    <property type="match status" value="2"/>
</dbReference>
<dbReference type="CDD" id="cd09127">
    <property type="entry name" value="PLDc_unchar1_1"/>
    <property type="match status" value="1"/>
</dbReference>
<dbReference type="EC" id="3.1.4.4" evidence="3"/>
<keyword evidence="4" id="KW-0378">Hydrolase</keyword>
<dbReference type="GO" id="GO:0004630">
    <property type="term" value="F:phospholipase D activity"/>
    <property type="evidence" value="ECO:0007669"/>
    <property type="project" value="UniProtKB-EC"/>
</dbReference>
<proteinExistence type="inferred from homology"/>
<reference evidence="8" key="1">
    <citation type="submission" date="2023-08" db="EMBL/GenBank/DDBJ databases">
        <authorList>
            <person name="Messyasz A."/>
            <person name="Mannisto M.K."/>
            <person name="Kerkhof L.J."/>
            <person name="Haggblom M."/>
        </authorList>
    </citation>
    <scope>NUCLEOTIDE SEQUENCE</scope>
    <source>
        <strain evidence="8">X5P6</strain>
    </source>
</reference>
<dbReference type="GO" id="GO:0016042">
    <property type="term" value="P:lipid catabolic process"/>
    <property type="evidence" value="ECO:0007669"/>
    <property type="project" value="UniProtKB-KW"/>
</dbReference>
<feature type="domain" description="PLD phosphodiesterase" evidence="7">
    <location>
        <begin position="240"/>
        <end position="267"/>
    </location>
</feature>
<evidence type="ECO:0000259" key="7">
    <source>
        <dbReference type="PROSITE" id="PS50035"/>
    </source>
</evidence>
<comment type="catalytic activity">
    <reaction evidence="1">
        <text>a 1,2-diacyl-sn-glycero-3-phosphocholine + H2O = a 1,2-diacyl-sn-glycero-3-phosphate + choline + H(+)</text>
        <dbReference type="Rhea" id="RHEA:14445"/>
        <dbReference type="ChEBI" id="CHEBI:15354"/>
        <dbReference type="ChEBI" id="CHEBI:15377"/>
        <dbReference type="ChEBI" id="CHEBI:15378"/>
        <dbReference type="ChEBI" id="CHEBI:57643"/>
        <dbReference type="ChEBI" id="CHEBI:58608"/>
        <dbReference type="EC" id="3.1.4.4"/>
    </reaction>
</comment>
<comment type="similarity">
    <text evidence="2">Belongs to the phospholipase D family.</text>
</comment>
<keyword evidence="6" id="KW-0443">Lipid metabolism</keyword>
<sequence>MSRSVIVLPDDSAKPILDAILGAKDSIRIKMFVFSDPGLLQAVIAAHQRGVKVRVMLNPERRDGEKENDESRITLTDAGIEVLDSNPCFDLTHEKSMVIDDKTAFVESLNWETKNLTVTRDYAIVTTHKHEVEEVMECFDADWKRENFNAGDHSHLIWCIGNGRQRLGQLIDEAKHSLWLQNERYQDPTIIEHLVRANQRGVKIHIMARPPHKLKKDKLIEGVSGLRVLEDIGVKIHKLKHIKLHAKLLLADDARAIIGSINLAPGSFDSRRELAIEVRDDHILDRLLKTVRHDWENSKLLDLSDAGLLAELEEYDPNVAEDLALETHKGAKKC</sequence>
<dbReference type="InterPro" id="IPR025202">
    <property type="entry name" value="PLD-like_dom"/>
</dbReference>
<dbReference type="GO" id="GO:0006793">
    <property type="term" value="P:phosphorus metabolic process"/>
    <property type="evidence" value="ECO:0007669"/>
    <property type="project" value="UniProtKB-ARBA"/>
</dbReference>
<dbReference type="SMART" id="SM00155">
    <property type="entry name" value="PLDc"/>
    <property type="match status" value="2"/>
</dbReference>
<dbReference type="Pfam" id="PF13091">
    <property type="entry name" value="PLDc_2"/>
    <property type="match status" value="2"/>
</dbReference>
<dbReference type="GO" id="GO:0016891">
    <property type="term" value="F:RNA endonuclease activity producing 5'-phosphomonoesters, hydrolytic mechanism"/>
    <property type="evidence" value="ECO:0007669"/>
    <property type="project" value="TreeGrafter"/>
</dbReference>